<proteinExistence type="predicted"/>
<evidence type="ECO:0000259" key="1">
    <source>
        <dbReference type="Pfam" id="PF20236"/>
    </source>
</evidence>
<dbReference type="InterPro" id="IPR046528">
    <property type="entry name" value="DUF6593"/>
</dbReference>
<dbReference type="Proteomes" id="UP000230002">
    <property type="component" value="Unassembled WGS sequence"/>
</dbReference>
<organism evidence="2 3">
    <name type="scientific">Ganoderma sinense ZZ0214-1</name>
    <dbReference type="NCBI Taxonomy" id="1077348"/>
    <lineage>
        <taxon>Eukaryota</taxon>
        <taxon>Fungi</taxon>
        <taxon>Dikarya</taxon>
        <taxon>Basidiomycota</taxon>
        <taxon>Agaricomycotina</taxon>
        <taxon>Agaricomycetes</taxon>
        <taxon>Polyporales</taxon>
        <taxon>Polyporaceae</taxon>
        <taxon>Ganoderma</taxon>
    </lineage>
</organism>
<evidence type="ECO:0000313" key="2">
    <source>
        <dbReference type="EMBL" id="PIL30578.1"/>
    </source>
</evidence>
<protein>
    <recommendedName>
        <fullName evidence="1">DUF6593 domain-containing protein</fullName>
    </recommendedName>
</protein>
<dbReference type="AlphaFoldDB" id="A0A2G8SAF5"/>
<sequence length="224" mass="25425">MATMRLYFTRNDPEHTILMSANGTIHYQVETVKPAVFSTPTLCISRPPGVGIDGDTFVAEVQWRRGVHHPVVRSHIFDGTEFIEIEVRDFLFKIGRHRSHLRGDGGKADHGGPSTRYFLGNDDEEYMWKPVKGVGYVLLHCKTRREIARPVQEMVTEGFFKGQKKYCLAIEPTTLDIDVIVVSFLIMEKRRRDRVTAESMKMRHLDEDAAAEGGCEAEMTGALQ</sequence>
<dbReference type="OrthoDB" id="2798132at2759"/>
<evidence type="ECO:0000313" key="3">
    <source>
        <dbReference type="Proteomes" id="UP000230002"/>
    </source>
</evidence>
<name>A0A2G8SAF5_9APHY</name>
<reference evidence="2 3" key="1">
    <citation type="journal article" date="2015" name="Sci. Rep.">
        <title>Chromosome-level genome map provides insights into diverse defense mechanisms in the medicinal fungus Ganoderma sinense.</title>
        <authorList>
            <person name="Zhu Y."/>
            <person name="Xu J."/>
            <person name="Sun C."/>
            <person name="Zhou S."/>
            <person name="Xu H."/>
            <person name="Nelson D.R."/>
            <person name="Qian J."/>
            <person name="Song J."/>
            <person name="Luo H."/>
            <person name="Xiang L."/>
            <person name="Li Y."/>
            <person name="Xu Z."/>
            <person name="Ji A."/>
            <person name="Wang L."/>
            <person name="Lu S."/>
            <person name="Hayward A."/>
            <person name="Sun W."/>
            <person name="Li X."/>
            <person name="Schwartz D.C."/>
            <person name="Wang Y."/>
            <person name="Chen S."/>
        </authorList>
    </citation>
    <scope>NUCLEOTIDE SEQUENCE [LARGE SCALE GENOMIC DNA]</scope>
    <source>
        <strain evidence="2 3">ZZ0214-1</strain>
    </source>
</reference>
<dbReference type="Pfam" id="PF20236">
    <property type="entry name" value="DUF6593"/>
    <property type="match status" value="1"/>
</dbReference>
<accession>A0A2G8SAF5</accession>
<gene>
    <name evidence="2" type="ORF">GSI_07278</name>
</gene>
<comment type="caution">
    <text evidence="2">The sequence shown here is derived from an EMBL/GenBank/DDBJ whole genome shotgun (WGS) entry which is preliminary data.</text>
</comment>
<dbReference type="EMBL" id="AYKW01000014">
    <property type="protein sequence ID" value="PIL30578.1"/>
    <property type="molecule type" value="Genomic_DNA"/>
</dbReference>
<keyword evidence="3" id="KW-1185">Reference proteome</keyword>
<feature type="domain" description="DUF6593" evidence="1">
    <location>
        <begin position="11"/>
        <end position="193"/>
    </location>
</feature>